<evidence type="ECO:0000313" key="6">
    <source>
        <dbReference type="Proteomes" id="UP000500970"/>
    </source>
</evidence>
<dbReference type="NCBIfam" id="TIGR04393">
    <property type="entry name" value="rpt_T5SS_PEPC"/>
    <property type="match status" value="3"/>
</dbReference>
<organism evidence="5 6">
    <name type="scientific">Achromobacter pestifer</name>
    <dbReference type="NCBI Taxonomy" id="1353889"/>
    <lineage>
        <taxon>Bacteria</taxon>
        <taxon>Pseudomonadati</taxon>
        <taxon>Pseudomonadota</taxon>
        <taxon>Betaproteobacteria</taxon>
        <taxon>Burkholderiales</taxon>
        <taxon>Alcaligenaceae</taxon>
        <taxon>Achromobacter</taxon>
    </lineage>
</organism>
<dbReference type="SUPFAM" id="SSF103515">
    <property type="entry name" value="Autotransporter"/>
    <property type="match status" value="1"/>
</dbReference>
<dbReference type="InterPro" id="IPR005546">
    <property type="entry name" value="Autotransporte_beta"/>
</dbReference>
<name>A0A7D4IAF1_9BURK</name>
<dbReference type="Gene3D" id="2.40.128.130">
    <property type="entry name" value="Autotransporter beta-domain"/>
    <property type="match status" value="1"/>
</dbReference>
<accession>A0A7D4IAF1</accession>
<dbReference type="Proteomes" id="UP000500970">
    <property type="component" value="Chromosome"/>
</dbReference>
<dbReference type="InterPro" id="IPR006315">
    <property type="entry name" value="OM_autotransptr_brl_dom"/>
</dbReference>
<dbReference type="Pfam" id="PF18883">
    <property type="entry name" value="AC_1"/>
    <property type="match status" value="1"/>
</dbReference>
<dbReference type="Pfam" id="PF03797">
    <property type="entry name" value="Autotransporter"/>
    <property type="match status" value="1"/>
</dbReference>
<evidence type="ECO:0000256" key="3">
    <source>
        <dbReference type="SAM" id="SignalP"/>
    </source>
</evidence>
<dbReference type="EMBL" id="CP053985">
    <property type="protein sequence ID" value="QKH37501.1"/>
    <property type="molecule type" value="Genomic_DNA"/>
</dbReference>
<dbReference type="KEGG" id="apes:FOC84_22230"/>
<dbReference type="InterPro" id="IPR030895">
    <property type="entry name" value="T5SS_PEPC_rpt"/>
</dbReference>
<feature type="domain" description="Autotransporter" evidence="4">
    <location>
        <begin position="695"/>
        <end position="972"/>
    </location>
</feature>
<dbReference type="Pfam" id="PF12951">
    <property type="entry name" value="PATR"/>
    <property type="match status" value="1"/>
</dbReference>
<dbReference type="InterPro" id="IPR051551">
    <property type="entry name" value="Autotransporter_adhesion"/>
</dbReference>
<dbReference type="NCBIfam" id="TIGR02601">
    <property type="entry name" value="autotrns_rpt"/>
    <property type="match status" value="1"/>
</dbReference>
<dbReference type="PANTHER" id="PTHR35037:SF3">
    <property type="entry name" value="C-TERMINAL REGION OF AIDA-LIKE PROTEIN"/>
    <property type="match status" value="1"/>
</dbReference>
<feature type="compositionally biased region" description="Low complexity" evidence="2">
    <location>
        <begin position="570"/>
        <end position="643"/>
    </location>
</feature>
<evidence type="ECO:0000256" key="1">
    <source>
        <dbReference type="ARBA" id="ARBA00022729"/>
    </source>
</evidence>
<dbReference type="InterPro" id="IPR012332">
    <property type="entry name" value="Autotransporter_pectin_lyase_C"/>
</dbReference>
<feature type="region of interest" description="Disordered" evidence="2">
    <location>
        <begin position="565"/>
        <end position="660"/>
    </location>
</feature>
<dbReference type="InterPro" id="IPR043990">
    <property type="entry name" value="AC_1"/>
</dbReference>
<proteinExistence type="predicted"/>
<dbReference type="AlphaFoldDB" id="A0A7D4IAF1"/>
<keyword evidence="6" id="KW-1185">Reference proteome</keyword>
<dbReference type="NCBIfam" id="TIGR01414">
    <property type="entry name" value="autotrans_barl"/>
    <property type="match status" value="1"/>
</dbReference>
<gene>
    <name evidence="5" type="ORF">FOC84_22230</name>
</gene>
<sequence>MVASSCLRTGWLKSAALVFYAANFASPANAQSVSGTGQVLPGPVQTPHWTVVGDLTVGDTLAGELVINAGGSVDNDWAYVGSLNGAPGAVTVSGRDGNGTASTWTSSGPVLIGGESGSSGMLSILDGGVAHSDSARIGVDHGSVGEVFVSGVGSIWNINTVGAFEIGTGGKGTLRIDNGVVHSGQAIIGWNAGGEGSVTVSGPKAVWDPLNNIYVGFEGTGDLRVLDGASVSTVASTGPGAAAAVYIGKSVGSVGTVTVSSATVDISTLAASDRIEIASEGTGTLTIAKGGVAVAARNTWLASAGTSTGTLNLTGDASGRGVLETGSVIKGAGNATFNLDGGILRANRDEGNFLNGFATQAVGSGGAWFDTNGHDVGVSTAFSGTSRLNKQGAGTLTLSGNSAAFTGTTDIQAGTLQADGVLGGPVNVLAAARLTGTGRVGATLNQGAIAPGPRGGFGALTIAGNYAAQGGSLEIRTQLGADDSPTDKLVITGDSAGTTPVTVKNMGGAGAQTQRGIQVVQVHGLSAGRFDLANGDYVIGGRPALVAGAYGYVLQQDSVDGGWYLRSSLTNPGTTPTDPGTTPTDPGTTPTDPGTTPTDPGTTPTDPGTTPTDPGTTPTDPGTTPTDPGTTPTNPGTTPTDPGTPSPGGGSPGAEPPLLYQPGVPVYEAYANTLLHLSQLPTLRQRVGNRLYDPADAGRNGAWSRVEGATARLDPGSSTTGVRQNVDSWKAQFGVDRILAGQEEGSRLVGGLAFHYGKADTRVSSAYGSGTIDTTAYGLTPTLTWYGKNGVYIDAQAQATWFDSDLNSRLAGKLKGGQKAQSYGLGIEAGKAVGLTEGFALIPQAQLTYVSARFDSFNDKFDARIASDKGDSLLGRLGIALDYKSNWQTAGVNRESNVYGVVNVKHEFLDGTRVRVADTQVASRMARTWGSVGAGVNYGWGGRYAIYGQVDADTDFSGSHIVTATAGFRMFF</sequence>
<dbReference type="PROSITE" id="PS51208">
    <property type="entry name" value="AUTOTRANSPORTER"/>
    <property type="match status" value="1"/>
</dbReference>
<feature type="chain" id="PRO_5028801919" evidence="3">
    <location>
        <begin position="31"/>
        <end position="972"/>
    </location>
</feature>
<dbReference type="PANTHER" id="PTHR35037">
    <property type="entry name" value="C-TERMINAL REGION OF AIDA-LIKE PROTEIN"/>
    <property type="match status" value="1"/>
</dbReference>
<dbReference type="RefSeq" id="WP_173146342.1">
    <property type="nucleotide sequence ID" value="NZ_CP053985.1"/>
</dbReference>
<evidence type="ECO:0000313" key="5">
    <source>
        <dbReference type="EMBL" id="QKH37501.1"/>
    </source>
</evidence>
<reference evidence="5 6" key="1">
    <citation type="submission" date="2020-05" db="EMBL/GenBank/DDBJ databases">
        <title>FDA dAtabase for Regulatory Grade micrObial Sequences (FDA-ARGOS): Supporting development and validation of Infectious Disease Dx tests.</title>
        <authorList>
            <person name="Sproer C."/>
            <person name="Gronow S."/>
            <person name="Severitt S."/>
            <person name="Schroder I."/>
            <person name="Tallon L."/>
            <person name="Sadzewicz L."/>
            <person name="Zhao X."/>
            <person name="Vavikolanu K."/>
            <person name="Mehta A."/>
            <person name="Aluvathingal J."/>
            <person name="Nadendla S."/>
            <person name="Myers T."/>
            <person name="Yan Y."/>
            <person name="Sichtig H."/>
        </authorList>
    </citation>
    <scope>NUCLEOTIDE SEQUENCE [LARGE SCALE GENOMIC DNA]</scope>
    <source>
        <strain evidence="5 6">FDAARGOS_790</strain>
    </source>
</reference>
<feature type="signal peptide" evidence="3">
    <location>
        <begin position="1"/>
        <end position="30"/>
    </location>
</feature>
<dbReference type="InterPro" id="IPR011050">
    <property type="entry name" value="Pectin_lyase_fold/virulence"/>
</dbReference>
<dbReference type="CDD" id="cd01344">
    <property type="entry name" value="PL2_Passenger_AT"/>
    <property type="match status" value="1"/>
</dbReference>
<protein>
    <submittedName>
        <fullName evidence="5">Autotransporter outer membrane beta-barrel domain-containing protein</fullName>
    </submittedName>
</protein>
<dbReference type="GO" id="GO:0019867">
    <property type="term" value="C:outer membrane"/>
    <property type="evidence" value="ECO:0007669"/>
    <property type="project" value="InterPro"/>
</dbReference>
<dbReference type="SUPFAM" id="SSF51126">
    <property type="entry name" value="Pectin lyase-like"/>
    <property type="match status" value="1"/>
</dbReference>
<keyword evidence="1 3" id="KW-0732">Signal</keyword>
<dbReference type="SMART" id="SM00869">
    <property type="entry name" value="Autotransporter"/>
    <property type="match status" value="1"/>
</dbReference>
<dbReference type="InterPro" id="IPR013425">
    <property type="entry name" value="Autotrns_rpt"/>
</dbReference>
<dbReference type="InterPro" id="IPR036709">
    <property type="entry name" value="Autotransporte_beta_dom_sf"/>
</dbReference>
<evidence type="ECO:0000259" key="4">
    <source>
        <dbReference type="PROSITE" id="PS51208"/>
    </source>
</evidence>
<evidence type="ECO:0000256" key="2">
    <source>
        <dbReference type="SAM" id="MobiDB-lite"/>
    </source>
</evidence>
<dbReference type="Gene3D" id="2.160.20.20">
    <property type="match status" value="1"/>
</dbReference>